<dbReference type="EMBL" id="UINC01016983">
    <property type="protein sequence ID" value="SVA70284.1"/>
    <property type="molecule type" value="Genomic_DNA"/>
</dbReference>
<sequence>VDSYGLKSKIKFGTGKTFGEYIPEKDLITLRPSYKSVKEFLLTVLHEIRHALDAKQLGVRKYIKKYVQAGTMANYDGLDPHDDNKWEEKAEKFAKKELRKWM</sequence>
<organism evidence="1">
    <name type="scientific">marine metagenome</name>
    <dbReference type="NCBI Taxonomy" id="408172"/>
    <lineage>
        <taxon>unclassified sequences</taxon>
        <taxon>metagenomes</taxon>
        <taxon>ecological metagenomes</taxon>
    </lineage>
</organism>
<gene>
    <name evidence="1" type="ORF">METZ01_LOCUS123138</name>
</gene>
<evidence type="ECO:0000313" key="1">
    <source>
        <dbReference type="EMBL" id="SVA70284.1"/>
    </source>
</evidence>
<name>A0A381XZU2_9ZZZZ</name>
<accession>A0A381XZU2</accession>
<dbReference type="AlphaFoldDB" id="A0A381XZU2"/>
<feature type="non-terminal residue" evidence="1">
    <location>
        <position position="1"/>
    </location>
</feature>
<reference evidence="1" key="1">
    <citation type="submission" date="2018-05" db="EMBL/GenBank/DDBJ databases">
        <authorList>
            <person name="Lanie J.A."/>
            <person name="Ng W.-L."/>
            <person name="Kazmierczak K.M."/>
            <person name="Andrzejewski T.M."/>
            <person name="Davidsen T.M."/>
            <person name="Wayne K.J."/>
            <person name="Tettelin H."/>
            <person name="Glass J.I."/>
            <person name="Rusch D."/>
            <person name="Podicherti R."/>
            <person name="Tsui H.-C.T."/>
            <person name="Winkler M.E."/>
        </authorList>
    </citation>
    <scope>NUCLEOTIDE SEQUENCE</scope>
</reference>
<evidence type="ECO:0008006" key="2">
    <source>
        <dbReference type="Google" id="ProtNLM"/>
    </source>
</evidence>
<protein>
    <recommendedName>
        <fullName evidence="2">SprT-like domain-containing protein</fullName>
    </recommendedName>
</protein>
<proteinExistence type="predicted"/>